<dbReference type="PANTHER" id="PTHR30290:SF65">
    <property type="entry name" value="MONOACYL PHOSPHATIDYLINOSITOL TETRAMANNOSIDE-BINDING PROTEIN LPQW-RELATED"/>
    <property type="match status" value="1"/>
</dbReference>
<keyword evidence="2" id="KW-1185">Reference proteome</keyword>
<sequence length="549" mass="57522">MADALLRKQGSSAPILVRLCAALCGTVLLTAACTANPGDGGDDSPPPEPRRLTLATSSPLATTNAASLLGASTSADTLAGRLYPPAFVHGPSGQQIPNRDLVTAQPLPGPEPRVVYTINPEATYSDGAPVTCTDFLLSYRAGTMPGLFAAFLPLTAQVKNLECAAGAKEFTVIFNEGTGARWRHLFGPGTVLPSHAIAAKVGLTEDELVTALATQNVETLRPVAEVWNTGFDLADFDPDLQVSSGPFTIDRVDADGTVLLRRNQLFNGDPAEAESVLVWPRGTDVAGRRDEASAILADFTGGTPVDWVQRDEPGSTARVEYATGVRIEQLVLGDGGVLSTPENRAAFAACVAQPAVATASSEIAGHRVPPMGVRLSPADSPATDHDRPVADAHLGVDLTKAGALAGTSIRIGYLGPDPRFAAMVEAIRVSCEPAGITVVDASADGSTLGDLVSSSYDEWWNPRITEGTLDALLVALGPEGEYGSVNVTSDDLEGFRAAEERLWQEIPTIPLAAEPRAFVVDRNVGNVVVNTGNSGIGWNMDRWQESEGQ</sequence>
<dbReference type="GO" id="GO:1904680">
    <property type="term" value="F:peptide transmembrane transporter activity"/>
    <property type="evidence" value="ECO:0007669"/>
    <property type="project" value="TreeGrafter"/>
</dbReference>
<comment type="caution">
    <text evidence="1">The sequence shown here is derived from an EMBL/GenBank/DDBJ whole genome shotgun (WGS) entry which is preliminary data.</text>
</comment>
<dbReference type="EMBL" id="JAEIOS010000011">
    <property type="protein sequence ID" value="MBI8989006.1"/>
    <property type="molecule type" value="Genomic_DNA"/>
</dbReference>
<proteinExistence type="predicted"/>
<dbReference type="GO" id="GO:0015833">
    <property type="term" value="P:peptide transport"/>
    <property type="evidence" value="ECO:0007669"/>
    <property type="project" value="TreeGrafter"/>
</dbReference>
<reference evidence="1" key="1">
    <citation type="submission" date="2020-12" db="EMBL/GenBank/DDBJ databases">
        <title>Genome public.</title>
        <authorList>
            <person name="Sun Q."/>
        </authorList>
    </citation>
    <scope>NUCLEOTIDE SEQUENCE</scope>
    <source>
        <strain evidence="1">CCM 8863</strain>
    </source>
</reference>
<dbReference type="PANTHER" id="PTHR30290">
    <property type="entry name" value="PERIPLASMIC BINDING COMPONENT OF ABC TRANSPORTER"/>
    <property type="match status" value="1"/>
</dbReference>
<dbReference type="Proteomes" id="UP000645966">
    <property type="component" value="Unassembled WGS sequence"/>
</dbReference>
<name>A0A934I2P1_9CORY</name>
<dbReference type="Gene3D" id="3.40.190.10">
    <property type="entry name" value="Periplasmic binding protein-like II"/>
    <property type="match status" value="1"/>
</dbReference>
<accession>A0A934I2P1</accession>
<dbReference type="InterPro" id="IPR039424">
    <property type="entry name" value="SBP_5"/>
</dbReference>
<dbReference type="RefSeq" id="WP_198738031.1">
    <property type="nucleotide sequence ID" value="NZ_JAEIOS010000011.1"/>
</dbReference>
<dbReference type="SUPFAM" id="SSF53850">
    <property type="entry name" value="Periplasmic binding protein-like II"/>
    <property type="match status" value="1"/>
</dbReference>
<protein>
    <submittedName>
        <fullName evidence="1">Peptide ABC transporter</fullName>
    </submittedName>
</protein>
<evidence type="ECO:0000313" key="2">
    <source>
        <dbReference type="Proteomes" id="UP000645966"/>
    </source>
</evidence>
<evidence type="ECO:0000313" key="1">
    <source>
        <dbReference type="EMBL" id="MBI8989006.1"/>
    </source>
</evidence>
<organism evidence="1 2">
    <name type="scientific">Corynebacterium meridianum</name>
    <dbReference type="NCBI Taxonomy" id="2765363"/>
    <lineage>
        <taxon>Bacteria</taxon>
        <taxon>Bacillati</taxon>
        <taxon>Actinomycetota</taxon>
        <taxon>Actinomycetes</taxon>
        <taxon>Mycobacteriales</taxon>
        <taxon>Corynebacteriaceae</taxon>
        <taxon>Corynebacterium</taxon>
    </lineage>
</organism>
<dbReference type="AlphaFoldDB" id="A0A934I2P1"/>
<dbReference type="PROSITE" id="PS51257">
    <property type="entry name" value="PROKAR_LIPOPROTEIN"/>
    <property type="match status" value="1"/>
</dbReference>
<gene>
    <name evidence="1" type="ORF">JDV75_04415</name>
</gene>